<evidence type="ECO:0000313" key="11">
    <source>
        <dbReference type="EMBL" id="KJU81779.1"/>
    </source>
</evidence>
<dbReference type="InterPro" id="IPR058627">
    <property type="entry name" value="MdtA-like_C"/>
</dbReference>
<comment type="caution">
    <text evidence="11">The sequence shown here is derived from an EMBL/GenBank/DDBJ whole genome shotgun (WGS) entry which is preliminary data.</text>
</comment>
<evidence type="ECO:0000259" key="9">
    <source>
        <dbReference type="Pfam" id="PF25944"/>
    </source>
</evidence>
<proteinExistence type="inferred from homology"/>
<dbReference type="AlphaFoldDB" id="A0A0F3GIL2"/>
<dbReference type="PANTHER" id="PTHR30469:SF36">
    <property type="entry name" value="BLL3903 PROTEIN"/>
    <property type="match status" value="1"/>
</dbReference>
<evidence type="ECO:0000259" key="7">
    <source>
        <dbReference type="Pfam" id="PF25876"/>
    </source>
</evidence>
<dbReference type="Proteomes" id="UP000033423">
    <property type="component" value="Unassembled WGS sequence"/>
</dbReference>
<organism evidence="11 12">
    <name type="scientific">Candidatus Magnetobacterium bavaricum</name>
    <dbReference type="NCBI Taxonomy" id="29290"/>
    <lineage>
        <taxon>Bacteria</taxon>
        <taxon>Pseudomonadati</taxon>
        <taxon>Nitrospirota</taxon>
        <taxon>Thermodesulfovibrionia</taxon>
        <taxon>Thermodesulfovibrionales</taxon>
        <taxon>Candidatus Magnetobacteriaceae</taxon>
        <taxon>Candidatus Magnetobacterium</taxon>
    </lineage>
</organism>
<keyword evidence="4" id="KW-1003">Cell membrane</keyword>
<dbReference type="Gene3D" id="1.10.287.470">
    <property type="entry name" value="Helix hairpin bin"/>
    <property type="match status" value="1"/>
</dbReference>
<dbReference type="GO" id="GO:1990281">
    <property type="term" value="C:efflux pump complex"/>
    <property type="evidence" value="ECO:0007669"/>
    <property type="project" value="TreeGrafter"/>
</dbReference>
<dbReference type="SUPFAM" id="SSF111369">
    <property type="entry name" value="HlyD-like secretion proteins"/>
    <property type="match status" value="1"/>
</dbReference>
<dbReference type="InterPro" id="IPR058625">
    <property type="entry name" value="MdtA-like_BSH"/>
</dbReference>
<dbReference type="PANTHER" id="PTHR30469">
    <property type="entry name" value="MULTIDRUG RESISTANCE PROTEIN MDTA"/>
    <property type="match status" value="1"/>
</dbReference>
<evidence type="ECO:0000256" key="2">
    <source>
        <dbReference type="ARBA" id="ARBA00009477"/>
    </source>
</evidence>
<dbReference type="InterPro" id="IPR006143">
    <property type="entry name" value="RND_pump_MFP"/>
</dbReference>
<dbReference type="NCBIfam" id="TIGR01730">
    <property type="entry name" value="RND_mfp"/>
    <property type="match status" value="1"/>
</dbReference>
<feature type="domain" description="Multidrug resistance protein MdtA-like barrel-sandwich hybrid" evidence="8">
    <location>
        <begin position="29"/>
        <end position="170"/>
    </location>
</feature>
<dbReference type="Gene3D" id="2.40.420.20">
    <property type="match status" value="1"/>
</dbReference>
<dbReference type="Gene3D" id="2.40.50.100">
    <property type="match status" value="1"/>
</dbReference>
<evidence type="ECO:0000259" key="10">
    <source>
        <dbReference type="Pfam" id="PF25967"/>
    </source>
</evidence>
<dbReference type="EMBL" id="LACI01002562">
    <property type="protein sequence ID" value="KJU81779.1"/>
    <property type="molecule type" value="Genomic_DNA"/>
</dbReference>
<evidence type="ECO:0000256" key="6">
    <source>
        <dbReference type="ARBA" id="ARBA00023136"/>
    </source>
</evidence>
<keyword evidence="12" id="KW-1185">Reference proteome</keyword>
<evidence type="ECO:0000256" key="1">
    <source>
        <dbReference type="ARBA" id="ARBA00004236"/>
    </source>
</evidence>
<dbReference type="Pfam" id="PF25917">
    <property type="entry name" value="BSH_RND"/>
    <property type="match status" value="1"/>
</dbReference>
<dbReference type="Gene3D" id="2.40.30.170">
    <property type="match status" value="1"/>
</dbReference>
<evidence type="ECO:0000256" key="3">
    <source>
        <dbReference type="ARBA" id="ARBA00022448"/>
    </source>
</evidence>
<evidence type="ECO:0000313" key="12">
    <source>
        <dbReference type="Proteomes" id="UP000033423"/>
    </source>
</evidence>
<dbReference type="Pfam" id="PF25944">
    <property type="entry name" value="Beta-barrel_RND"/>
    <property type="match status" value="1"/>
</dbReference>
<comment type="similarity">
    <text evidence="2">Belongs to the membrane fusion protein (MFP) (TC 8.A.1) family.</text>
</comment>
<dbReference type="Pfam" id="PF25876">
    <property type="entry name" value="HH_MFP_RND"/>
    <property type="match status" value="1"/>
</dbReference>
<gene>
    <name evidence="11" type="ORF">MBAV_006033</name>
</gene>
<feature type="domain" description="Multidrug resistance protein MdtA-like alpha-helical hairpin" evidence="7">
    <location>
        <begin position="69"/>
        <end position="137"/>
    </location>
</feature>
<sequence length="360" mass="38694">MVSVTTARAVEKDVPVLLRAVGEVQAHATVAIKSVVGGQLQRVHFREGQDVAKGDILFTIDTGPFEAALNQAKANLIRDTVQFENAQKEAARYEQLLKNEYISVSQYEQMRTNAGALKALVDADKAAIENAALQLGYCSIRAPISGRLGSILLHEGNIIKATDDNKALVIINQMQPIYVDFAVAATYLNQINTLKQGRKLIVEVTIPQGPEGSSNMATANIVTAENAPIKGVLTFVDNTVDKTTGTIHLKGEFANSDRRLWPGQFVNVLLYLTTRPRSIVVPSEAVLTGQKGQYVFVVSDNQTVTNTPVATSITTEGHTVVDSGLHVGDNVVTDGQLRLVTGSKVAVKDPSRDVPPGGKN</sequence>
<keyword evidence="5" id="KW-0997">Cell inner membrane</keyword>
<feature type="domain" description="Multidrug resistance protein MdtA-like C-terminal permuted SH3" evidence="10">
    <location>
        <begin position="279"/>
        <end position="335"/>
    </location>
</feature>
<comment type="subcellular location">
    <subcellularLocation>
        <location evidence="1">Cell membrane</location>
    </subcellularLocation>
</comment>
<evidence type="ECO:0000259" key="8">
    <source>
        <dbReference type="Pfam" id="PF25917"/>
    </source>
</evidence>
<accession>A0A0F3GIL2</accession>
<evidence type="ECO:0000256" key="4">
    <source>
        <dbReference type="ARBA" id="ARBA00022475"/>
    </source>
</evidence>
<dbReference type="InterPro" id="IPR058626">
    <property type="entry name" value="MdtA-like_b-barrel"/>
</dbReference>
<keyword evidence="6" id="KW-0472">Membrane</keyword>
<dbReference type="GO" id="GO:0015562">
    <property type="term" value="F:efflux transmembrane transporter activity"/>
    <property type="evidence" value="ECO:0007669"/>
    <property type="project" value="TreeGrafter"/>
</dbReference>
<reference evidence="11 12" key="1">
    <citation type="submission" date="2015-02" db="EMBL/GenBank/DDBJ databases">
        <title>Single-cell genomics of uncultivated deep-branching MTB reveals a conserved set of magnetosome genes.</title>
        <authorList>
            <person name="Kolinko S."/>
            <person name="Richter M."/>
            <person name="Glockner F.O."/>
            <person name="Brachmann A."/>
            <person name="Schuler D."/>
        </authorList>
    </citation>
    <scope>NUCLEOTIDE SEQUENCE [LARGE SCALE GENOMIC DNA]</scope>
    <source>
        <strain evidence="11">TM-1</strain>
    </source>
</reference>
<keyword evidence="3" id="KW-0813">Transport</keyword>
<protein>
    <submittedName>
        <fullName evidence="11">RND family efflux transporter MFP subunit</fullName>
    </submittedName>
</protein>
<feature type="domain" description="Multidrug resistance protein MdtA-like beta-barrel" evidence="9">
    <location>
        <begin position="176"/>
        <end position="272"/>
    </location>
</feature>
<dbReference type="Pfam" id="PF25967">
    <property type="entry name" value="RND-MFP_C"/>
    <property type="match status" value="1"/>
</dbReference>
<name>A0A0F3GIL2_9BACT</name>
<evidence type="ECO:0000256" key="5">
    <source>
        <dbReference type="ARBA" id="ARBA00022519"/>
    </source>
</evidence>
<dbReference type="InterPro" id="IPR058624">
    <property type="entry name" value="MdtA-like_HH"/>
</dbReference>